<reference evidence="2 3" key="1">
    <citation type="submission" date="2019-05" db="EMBL/GenBank/DDBJ databases">
        <title>Nakamurella sp. N5BH11, whole genome shotgun sequence.</title>
        <authorList>
            <person name="Tuo L."/>
        </authorList>
    </citation>
    <scope>NUCLEOTIDE SEQUENCE [LARGE SCALE GENOMIC DNA]</scope>
    <source>
        <strain evidence="2 3">N5BH11</strain>
    </source>
</reference>
<dbReference type="AlphaFoldDB" id="A0A4U6QM82"/>
<evidence type="ECO:0000313" key="2">
    <source>
        <dbReference type="EMBL" id="TKV61238.1"/>
    </source>
</evidence>
<organism evidence="2 3">
    <name type="scientific">Nakamurella flava</name>
    <dbReference type="NCBI Taxonomy" id="2576308"/>
    <lineage>
        <taxon>Bacteria</taxon>
        <taxon>Bacillati</taxon>
        <taxon>Actinomycetota</taxon>
        <taxon>Actinomycetes</taxon>
        <taxon>Nakamurellales</taxon>
        <taxon>Nakamurellaceae</taxon>
        <taxon>Nakamurella</taxon>
    </lineage>
</organism>
<accession>A0A4U6QM82</accession>
<sequence>MVANVRRSRRWSRLLVRSGVIAGFGLGLWCAGAATAGASELPATGEVSSVVQEVSDAVPAPGVLSLPTADSEAGSNAGSASAPAEPVPAEPESADTGDHDSTVVADTWVSDTASDISADVTDLVPEQVVEPVVEISEPVVEDVVEPAAEPVSTITEPVVQDIVEPNVEPVVEDVVEPVVEDVSEAVEPVTAPVLETVTDEVVEPVTGTVGPIVSGVVEPIVDAVGGGLIDPVIDTVEPVVTPVPGTSPGLPGLPGFPGMLGSPALPSIPGLPLGAVVTPVVDLEAAAPASSDTTATAASAVELRLAPALVVAGAPISFDPEMVAAPTADLTASVTAGPAGGAFLAVVGAPFDTSTGADEPSTVTGPVAAAVAVVPAGAGDAPVALAAPLGGPPVPGCANGAAGGSSGSSGGTSAATLSAWATVPAQPTDAAVRSADLILPALPVRPDVSPD</sequence>
<feature type="region of interest" description="Disordered" evidence="1">
    <location>
        <begin position="61"/>
        <end position="99"/>
    </location>
</feature>
<dbReference type="EMBL" id="SZZH01000001">
    <property type="protein sequence ID" value="TKV61238.1"/>
    <property type="molecule type" value="Genomic_DNA"/>
</dbReference>
<dbReference type="RefSeq" id="WP_137448542.1">
    <property type="nucleotide sequence ID" value="NZ_SZZH01000001.1"/>
</dbReference>
<dbReference type="Proteomes" id="UP000306985">
    <property type="component" value="Unassembled WGS sequence"/>
</dbReference>
<evidence type="ECO:0000256" key="1">
    <source>
        <dbReference type="SAM" id="MobiDB-lite"/>
    </source>
</evidence>
<proteinExistence type="predicted"/>
<feature type="compositionally biased region" description="Low complexity" evidence="1">
    <location>
        <begin position="69"/>
        <end position="84"/>
    </location>
</feature>
<gene>
    <name evidence="2" type="ORF">FDO65_06340</name>
</gene>
<name>A0A4U6QM82_9ACTN</name>
<protein>
    <submittedName>
        <fullName evidence="2">Uncharacterized protein</fullName>
    </submittedName>
</protein>
<comment type="caution">
    <text evidence="2">The sequence shown here is derived from an EMBL/GenBank/DDBJ whole genome shotgun (WGS) entry which is preliminary data.</text>
</comment>
<evidence type="ECO:0000313" key="3">
    <source>
        <dbReference type="Proteomes" id="UP000306985"/>
    </source>
</evidence>
<keyword evidence="3" id="KW-1185">Reference proteome</keyword>